<gene>
    <name evidence="1" type="ORF">BX592_102163</name>
</gene>
<evidence type="ECO:0000313" key="2">
    <source>
        <dbReference type="Proteomes" id="UP000295509"/>
    </source>
</evidence>
<protein>
    <submittedName>
        <fullName evidence="1">Putative phosphonate metabolism protein</fullName>
    </submittedName>
</protein>
<dbReference type="EMBL" id="SORE01000002">
    <property type="protein sequence ID" value="TDY54016.1"/>
    <property type="molecule type" value="Genomic_DNA"/>
</dbReference>
<dbReference type="InterPro" id="IPR009389">
    <property type="entry name" value="DUF1045"/>
</dbReference>
<sequence>MSAARADRHDADAAGAAVAAGSWTAAARFAIYYAPPRASQWWDEGSTWLGRDAERGVSHEAGPAFPLLSQTLSDLTKAPRRYGWHGTLVAPFRLADGVRAHDLIDAAQRWAQTKTGFALRVEAATLGDFVALRPSDDNGDARMRELASDALRAFAALRAKPSAADLERRLAAPLTERQRALLVEWGYPYVFDEFRFHMTLSNSLELAQDRAAIVEWWHARIANLGMLPVDGVAIFVEPAPAEPFVLWQRLAFKSTMEAK</sequence>
<dbReference type="Pfam" id="PF06299">
    <property type="entry name" value="DUF1045"/>
    <property type="match status" value="1"/>
</dbReference>
<dbReference type="PIRSF" id="PIRSF033328">
    <property type="entry name" value="Phest_Mll4975"/>
    <property type="match status" value="1"/>
</dbReference>
<comment type="caution">
    <text evidence="1">The sequence shown here is derived from an EMBL/GenBank/DDBJ whole genome shotgun (WGS) entry which is preliminary data.</text>
</comment>
<name>A0A4R8M0G3_9BURK</name>
<dbReference type="Proteomes" id="UP000295509">
    <property type="component" value="Unassembled WGS sequence"/>
</dbReference>
<proteinExistence type="predicted"/>
<dbReference type="AlphaFoldDB" id="A0A4R8M0G3"/>
<dbReference type="OrthoDB" id="5801437at2"/>
<keyword evidence="2" id="KW-1185">Reference proteome</keyword>
<dbReference type="RefSeq" id="WP_134190160.1">
    <property type="nucleotide sequence ID" value="NZ_JBHLUW010000035.1"/>
</dbReference>
<reference evidence="1 2" key="1">
    <citation type="submission" date="2019-03" db="EMBL/GenBank/DDBJ databases">
        <title>Genomic Encyclopedia of Type Strains, Phase III (KMG-III): the genomes of soil and plant-associated and newly described type strains.</title>
        <authorList>
            <person name="Whitman W."/>
        </authorList>
    </citation>
    <scope>NUCLEOTIDE SEQUENCE [LARGE SCALE GENOMIC DNA]</scope>
    <source>
        <strain evidence="1 2">LMG 29544</strain>
    </source>
</reference>
<evidence type="ECO:0000313" key="1">
    <source>
        <dbReference type="EMBL" id="TDY54016.1"/>
    </source>
</evidence>
<accession>A0A4R8M0G3</accession>
<organism evidence="1 2">
    <name type="scientific">Paraburkholderia rhizosphaerae</name>
    <dbReference type="NCBI Taxonomy" id="480658"/>
    <lineage>
        <taxon>Bacteria</taxon>
        <taxon>Pseudomonadati</taxon>
        <taxon>Pseudomonadota</taxon>
        <taxon>Betaproteobacteria</taxon>
        <taxon>Burkholderiales</taxon>
        <taxon>Burkholderiaceae</taxon>
        <taxon>Paraburkholderia</taxon>
    </lineage>
</organism>